<dbReference type="InterPro" id="IPR003615">
    <property type="entry name" value="HNH_nuc"/>
</dbReference>
<dbReference type="PANTHER" id="PTHR33877:SF2">
    <property type="entry name" value="OS07G0170200 PROTEIN"/>
    <property type="match status" value="1"/>
</dbReference>
<feature type="domain" description="HNH nuclease" evidence="1">
    <location>
        <begin position="107"/>
        <end position="167"/>
    </location>
</feature>
<dbReference type="Proteomes" id="UP000253958">
    <property type="component" value="Chromosome"/>
</dbReference>
<dbReference type="GO" id="GO:0008270">
    <property type="term" value="F:zinc ion binding"/>
    <property type="evidence" value="ECO:0007669"/>
    <property type="project" value="InterPro"/>
</dbReference>
<reference evidence="2 3" key="2">
    <citation type="submission" date="2018-08" db="EMBL/GenBank/DDBJ databases">
        <title>Streptomyces kandeliansis sp. nov., an endophytic bacterium isolated from mangrove plant.</title>
        <authorList>
            <person name="Wang R."/>
        </authorList>
    </citation>
    <scope>NUCLEOTIDE SEQUENCE [LARGE SCALE GENOMIC DNA]</scope>
    <source>
        <strain evidence="3">H14(2018)</strain>
    </source>
</reference>
<evidence type="ECO:0000313" key="2">
    <source>
        <dbReference type="EMBL" id="AXH89421.1"/>
    </source>
</evidence>
<proteinExistence type="predicted"/>
<evidence type="ECO:0000259" key="1">
    <source>
        <dbReference type="SMART" id="SM00507"/>
    </source>
</evidence>
<protein>
    <recommendedName>
        <fullName evidence="1">HNH nuclease domain-containing protein</fullName>
    </recommendedName>
</protein>
<dbReference type="Pfam" id="PF01844">
    <property type="entry name" value="HNH"/>
    <property type="match status" value="1"/>
</dbReference>
<dbReference type="InterPro" id="IPR052892">
    <property type="entry name" value="NA-targeting_endonuclease"/>
</dbReference>
<accession>A0A6N3JV41</accession>
<dbReference type="Gene3D" id="1.10.30.50">
    <property type="match status" value="1"/>
</dbReference>
<dbReference type="CDD" id="cd00085">
    <property type="entry name" value="HNHc"/>
    <property type="match status" value="1"/>
</dbReference>
<dbReference type="GO" id="GO:0004519">
    <property type="term" value="F:endonuclease activity"/>
    <property type="evidence" value="ECO:0007669"/>
    <property type="project" value="InterPro"/>
</dbReference>
<dbReference type="SMART" id="SM00507">
    <property type="entry name" value="HNHc"/>
    <property type="match status" value="1"/>
</dbReference>
<sequence>MRTRADSPTKTCTEPGCAGALRARGLCSTHYNRRFQPNRHAPSVTQCAACGAEVTRALRSRQRPTCSVACRTLLQHGVSVGATGTYDWARDAAVRARRAGATVVEVFDRSEVFVRDQWTCQLCGLPVDVTASPFDPASPTVDHVVPLSRGGQHTLANAQCSHLGCNSAKSDHAA</sequence>
<dbReference type="InterPro" id="IPR002711">
    <property type="entry name" value="HNH"/>
</dbReference>
<name>A0A6N3JV41_9ACTN</name>
<dbReference type="EMBL" id="CP031263">
    <property type="protein sequence ID" value="AXH89421.1"/>
    <property type="molecule type" value="Genomic_DNA"/>
</dbReference>
<gene>
    <name evidence="2" type="ORF">DVH21_05415</name>
</gene>
<evidence type="ECO:0000313" key="3">
    <source>
        <dbReference type="Proteomes" id="UP000253958"/>
    </source>
</evidence>
<organism evidence="2 3">
    <name type="scientific">Micromonospora aurantiaca</name>
    <name type="common">nom. illeg.</name>
    <dbReference type="NCBI Taxonomy" id="47850"/>
    <lineage>
        <taxon>Bacteria</taxon>
        <taxon>Bacillati</taxon>
        <taxon>Actinomycetota</taxon>
        <taxon>Actinomycetes</taxon>
        <taxon>Micromonosporales</taxon>
        <taxon>Micromonosporaceae</taxon>
        <taxon>Micromonospora</taxon>
    </lineage>
</organism>
<dbReference type="RefSeq" id="WP_114918975.1">
    <property type="nucleotide sequence ID" value="NZ_CP031263.1"/>
</dbReference>
<dbReference type="GO" id="GO:0003676">
    <property type="term" value="F:nucleic acid binding"/>
    <property type="evidence" value="ECO:0007669"/>
    <property type="project" value="InterPro"/>
</dbReference>
<dbReference type="PANTHER" id="PTHR33877">
    <property type="entry name" value="SLL1193 PROTEIN"/>
    <property type="match status" value="1"/>
</dbReference>
<dbReference type="AlphaFoldDB" id="A0A6N3JV41"/>
<reference evidence="2 3" key="1">
    <citation type="submission" date="2018-07" db="EMBL/GenBank/DDBJ databases">
        <authorList>
            <person name="Ye Y."/>
        </authorList>
    </citation>
    <scope>NUCLEOTIDE SEQUENCE [LARGE SCALE GENOMIC DNA]</scope>
    <source>
        <strain evidence="3">H14(2018)</strain>
    </source>
</reference>